<dbReference type="EMBL" id="SKBQ01000047">
    <property type="protein sequence ID" value="TPX11673.1"/>
    <property type="molecule type" value="Genomic_DNA"/>
</dbReference>
<keyword evidence="1" id="KW-0408">Iron</keyword>
<accession>A0A507AVD0</accession>
<feature type="domain" description="Phosphomevalonate dehydratase large subunit-like" evidence="4">
    <location>
        <begin position="166"/>
        <end position="572"/>
    </location>
</feature>
<dbReference type="InParanoid" id="A0A507AVD0"/>
<dbReference type="OrthoDB" id="2594507at2759"/>
<protein>
    <recommendedName>
        <fullName evidence="7">DUF521 domain-containing protein</fullName>
    </recommendedName>
</protein>
<dbReference type="GeneID" id="41975099"/>
<organism evidence="5 6">
    <name type="scientific">Thyridium curvatum</name>
    <dbReference type="NCBI Taxonomy" id="1093900"/>
    <lineage>
        <taxon>Eukaryota</taxon>
        <taxon>Fungi</taxon>
        <taxon>Dikarya</taxon>
        <taxon>Ascomycota</taxon>
        <taxon>Pezizomycotina</taxon>
        <taxon>Sordariomycetes</taxon>
        <taxon>Sordariomycetidae</taxon>
        <taxon>Thyridiales</taxon>
        <taxon>Thyridiaceae</taxon>
        <taxon>Thyridium</taxon>
    </lineage>
</organism>
<sequence>MTKRFHLHGHAYVDGKASGRLLASNLELSFWGGVDPQTGEVIDRHHPLSGRNLQGAILAIPGGRGSCSGSGVLLELLMNDRGPTAMVFQRREDILTLGVMIAEEIFGKAIPVVTLEATDFCQLLESDGCQVCVEGGDIFSGEPDPNQRQLLHPKTSHLSPPDAEIRLSELDQQFLDGVYGEAARASMRIVIRMATLLGATELMDISQAHIDACIYTGPASLAVAQKLRDWGGRVRVPTSLNSISVDQRRWRAQGVAVELGTPASRLAEAFTDMGATPTFTCAPYQLETAPGLGEQIAWAESNAVVYANSVLGARTMKYPDFLDTAIALTGRAPKAGPHVETNRRATLVVRLVDLQGRDVDDDSFYPLMGYHVGTLSSSQIPLVVGMESLAPSKDDLKAFGAAFATVSSAPMFHIQGVTPEASSSHDVTGADSSIRTVDIKLEDLAGAWTSLNSGSPGRQHVGLVSLGNPHFSLSEIRTLAQLCRNRTKAEGVSVMVTCGRATHGLAEQAGLVGELESFGVQFITDTCWCMIGEPIVGSSVAAVVTNSGKYAHYGPGLTGKDFYFASLAGCVDAACGRRPADLVPGWLARCMR</sequence>
<dbReference type="PANTHER" id="PTHR36577:SF3">
    <property type="entry name" value="DUF521 DOMAIN PROTEIN (AFU_ORTHOLOGUE AFUA_6G00490)"/>
    <property type="match status" value="1"/>
</dbReference>
<dbReference type="InterPro" id="IPR002840">
    <property type="entry name" value="PMDh-S-like_dom"/>
</dbReference>
<dbReference type="Gene3D" id="3.50.30.10">
    <property type="entry name" value="Phosphohistidine domain"/>
    <property type="match status" value="1"/>
</dbReference>
<reference evidence="5 6" key="1">
    <citation type="submission" date="2019-06" db="EMBL/GenBank/DDBJ databases">
        <title>Draft genome sequence of the filamentous fungus Phialemoniopsis curvata isolated from diesel fuel.</title>
        <authorList>
            <person name="Varaljay V.A."/>
            <person name="Lyon W.J."/>
            <person name="Crouch A.L."/>
            <person name="Drake C.E."/>
            <person name="Hollomon J.M."/>
            <person name="Nadeau L.J."/>
            <person name="Nunn H.S."/>
            <person name="Stevenson B.S."/>
            <person name="Bojanowski C.L."/>
            <person name="Crookes-Goodson W.J."/>
        </authorList>
    </citation>
    <scope>NUCLEOTIDE SEQUENCE [LARGE SCALE GENOMIC DNA]</scope>
    <source>
        <strain evidence="5 6">D216</strain>
    </source>
</reference>
<keyword evidence="6" id="KW-1185">Reference proteome</keyword>
<dbReference type="STRING" id="1093900.A0A507AVD0"/>
<dbReference type="SUPFAM" id="SSF52016">
    <property type="entry name" value="LeuD/IlvD-like"/>
    <property type="match status" value="1"/>
</dbReference>
<feature type="domain" description="Phosphomevalonate dehydratase small subunit-like" evidence="3">
    <location>
        <begin position="28"/>
        <end position="113"/>
    </location>
</feature>
<dbReference type="PIRSF" id="PIRSF036630">
    <property type="entry name" value="UCP036630"/>
    <property type="match status" value="1"/>
</dbReference>
<name>A0A507AVD0_9PEZI</name>
<proteinExistence type="predicted"/>
<evidence type="ECO:0000313" key="5">
    <source>
        <dbReference type="EMBL" id="TPX11673.1"/>
    </source>
</evidence>
<evidence type="ECO:0000259" key="4">
    <source>
        <dbReference type="Pfam" id="PF04412"/>
    </source>
</evidence>
<dbReference type="InterPro" id="IPR012047">
    <property type="entry name" value="AcnX"/>
</dbReference>
<evidence type="ECO:0000259" key="3">
    <source>
        <dbReference type="Pfam" id="PF01989"/>
    </source>
</evidence>
<dbReference type="GO" id="GO:0016829">
    <property type="term" value="F:lyase activity"/>
    <property type="evidence" value="ECO:0007669"/>
    <property type="project" value="UniProtKB-KW"/>
</dbReference>
<gene>
    <name evidence="5" type="ORF">E0L32_007652</name>
</gene>
<dbReference type="PANTHER" id="PTHR36577">
    <property type="entry name" value="DUF521 DOMAIN PROTEIN (AFU_ORTHOLOGUE AFUA_6G00490)"/>
    <property type="match status" value="1"/>
</dbReference>
<dbReference type="Pfam" id="PF01989">
    <property type="entry name" value="AcnX_swivel_put"/>
    <property type="match status" value="1"/>
</dbReference>
<dbReference type="Proteomes" id="UP000319257">
    <property type="component" value="Unassembled WGS sequence"/>
</dbReference>
<dbReference type="CDD" id="cd01356">
    <property type="entry name" value="AcnX_swivel"/>
    <property type="match status" value="1"/>
</dbReference>
<dbReference type="RefSeq" id="XP_030993384.1">
    <property type="nucleotide sequence ID" value="XM_031142419.1"/>
</dbReference>
<keyword evidence="2" id="KW-0456">Lyase</keyword>
<dbReference type="AlphaFoldDB" id="A0A507AVD0"/>
<dbReference type="CDD" id="cd01355">
    <property type="entry name" value="AcnX"/>
    <property type="match status" value="1"/>
</dbReference>
<evidence type="ECO:0000313" key="6">
    <source>
        <dbReference type="Proteomes" id="UP000319257"/>
    </source>
</evidence>
<comment type="caution">
    <text evidence="5">The sequence shown here is derived from an EMBL/GenBank/DDBJ whole genome shotgun (WGS) entry which is preliminary data.</text>
</comment>
<dbReference type="Pfam" id="PF04412">
    <property type="entry name" value="AcnX"/>
    <property type="match status" value="1"/>
</dbReference>
<dbReference type="InterPro" id="IPR007506">
    <property type="entry name" value="PMDh-L-like_dom"/>
</dbReference>
<evidence type="ECO:0008006" key="7">
    <source>
        <dbReference type="Google" id="ProtNLM"/>
    </source>
</evidence>
<evidence type="ECO:0000256" key="2">
    <source>
        <dbReference type="ARBA" id="ARBA00023239"/>
    </source>
</evidence>
<evidence type="ECO:0000256" key="1">
    <source>
        <dbReference type="ARBA" id="ARBA00023004"/>
    </source>
</evidence>